<accession>A0A813U2G7</accession>
<sequence>MIINVTIEQKHHQRTKQLPSFVSKRISLLNRLSIFERSTLILILVIWILIGTSYVLGRFSCRIVSALKSLRYRYDSSSTYTNDKVCNAFIISNPKYQYGSTITTLTTTLRSTNYDANKKLPLFLVRDNDTISFSHSSDTTRSIANYQLNKGINNNAFQNCEKSKLHDIVEENAKVDRTMIEQYLKSYNPLNIDFSSSDQDLCTNIVDNVDDSNKIVIDDEINSTASVVVANPFVSCLPLSCTQKKYQLLKNDDEHEEILSMCSTKLTTFNLPVVMITDCSIENKPHTDIIEMEEFTNTMH</sequence>
<dbReference type="Proteomes" id="UP000681722">
    <property type="component" value="Unassembled WGS sequence"/>
</dbReference>
<proteinExistence type="predicted"/>
<organism evidence="2 6">
    <name type="scientific">Didymodactylos carnosus</name>
    <dbReference type="NCBI Taxonomy" id="1234261"/>
    <lineage>
        <taxon>Eukaryota</taxon>
        <taxon>Metazoa</taxon>
        <taxon>Spiralia</taxon>
        <taxon>Gnathifera</taxon>
        <taxon>Rotifera</taxon>
        <taxon>Eurotatoria</taxon>
        <taxon>Bdelloidea</taxon>
        <taxon>Philodinida</taxon>
        <taxon>Philodinidae</taxon>
        <taxon>Didymodactylos</taxon>
    </lineage>
</organism>
<dbReference type="AlphaFoldDB" id="A0A813U2G7"/>
<evidence type="ECO:0000313" key="5">
    <source>
        <dbReference type="EMBL" id="CAF3648860.1"/>
    </source>
</evidence>
<evidence type="ECO:0000313" key="4">
    <source>
        <dbReference type="EMBL" id="CAF3604038.1"/>
    </source>
</evidence>
<name>A0A813U2G7_9BILA</name>
<keyword evidence="1" id="KW-0472">Membrane</keyword>
<comment type="caution">
    <text evidence="2">The sequence shown here is derived from an EMBL/GenBank/DDBJ whole genome shotgun (WGS) entry which is preliminary data.</text>
</comment>
<dbReference type="Proteomes" id="UP000682733">
    <property type="component" value="Unassembled WGS sequence"/>
</dbReference>
<keyword evidence="1" id="KW-0812">Transmembrane</keyword>
<gene>
    <name evidence="2" type="ORF">GPM918_LOCUS4383</name>
    <name evidence="3" type="ORF">OVA965_LOCUS7784</name>
    <name evidence="4" type="ORF">SRO942_LOCUS4384</name>
    <name evidence="5" type="ORF">TMI583_LOCUS7779</name>
</gene>
<reference evidence="2" key="1">
    <citation type="submission" date="2021-02" db="EMBL/GenBank/DDBJ databases">
        <authorList>
            <person name="Nowell W R."/>
        </authorList>
    </citation>
    <scope>NUCLEOTIDE SEQUENCE</scope>
</reference>
<dbReference type="Proteomes" id="UP000677228">
    <property type="component" value="Unassembled WGS sequence"/>
</dbReference>
<feature type="transmembrane region" description="Helical" evidence="1">
    <location>
        <begin position="34"/>
        <end position="56"/>
    </location>
</feature>
<protein>
    <submittedName>
        <fullName evidence="2">Uncharacterized protein</fullName>
    </submittedName>
</protein>
<dbReference type="EMBL" id="CAJOBA010002531">
    <property type="protein sequence ID" value="CAF3648860.1"/>
    <property type="molecule type" value="Genomic_DNA"/>
</dbReference>
<evidence type="ECO:0000256" key="1">
    <source>
        <dbReference type="SAM" id="Phobius"/>
    </source>
</evidence>
<dbReference type="EMBL" id="CAJNOK010002531">
    <property type="protein sequence ID" value="CAF0864096.1"/>
    <property type="molecule type" value="Genomic_DNA"/>
</dbReference>
<dbReference type="EMBL" id="CAJOBC010000586">
    <property type="protein sequence ID" value="CAF3604038.1"/>
    <property type="molecule type" value="Genomic_DNA"/>
</dbReference>
<evidence type="ECO:0000313" key="3">
    <source>
        <dbReference type="EMBL" id="CAF0864096.1"/>
    </source>
</evidence>
<keyword evidence="1" id="KW-1133">Transmembrane helix</keyword>
<keyword evidence="6" id="KW-1185">Reference proteome</keyword>
<dbReference type="Proteomes" id="UP000663829">
    <property type="component" value="Unassembled WGS sequence"/>
</dbReference>
<evidence type="ECO:0000313" key="6">
    <source>
        <dbReference type="Proteomes" id="UP000663829"/>
    </source>
</evidence>
<dbReference type="EMBL" id="CAJNOQ010000586">
    <property type="protein sequence ID" value="CAF0817800.1"/>
    <property type="molecule type" value="Genomic_DNA"/>
</dbReference>
<evidence type="ECO:0000313" key="2">
    <source>
        <dbReference type="EMBL" id="CAF0817800.1"/>
    </source>
</evidence>
<dbReference type="OrthoDB" id="10005871at2759"/>